<name>A0AAV4WBW3_9ARAC</name>
<sequence length="181" mass="20117">MLSRRIGGLSVTLSNPFMTKGAMIAPSPYPADPAGEIISETCVRFVSFSCRLNSLIMRAVERKLVCYRQLPLVEKDLMRARRILPVPPWTVDVSDALWIIVTNVTFETFKISSSCLLNGATVTGPKLRLFLPSCCVMRKMDFFLKSGLSFVVGHTVSQFKIHGASATNPETNLLDKLDSRF</sequence>
<evidence type="ECO:0000313" key="2">
    <source>
        <dbReference type="Proteomes" id="UP001054837"/>
    </source>
</evidence>
<dbReference type="Proteomes" id="UP001054837">
    <property type="component" value="Unassembled WGS sequence"/>
</dbReference>
<reference evidence="1 2" key="1">
    <citation type="submission" date="2021-06" db="EMBL/GenBank/DDBJ databases">
        <title>Caerostris darwini draft genome.</title>
        <authorList>
            <person name="Kono N."/>
            <person name="Arakawa K."/>
        </authorList>
    </citation>
    <scope>NUCLEOTIDE SEQUENCE [LARGE SCALE GENOMIC DNA]</scope>
</reference>
<proteinExistence type="predicted"/>
<organism evidence="1 2">
    <name type="scientific">Caerostris darwini</name>
    <dbReference type="NCBI Taxonomy" id="1538125"/>
    <lineage>
        <taxon>Eukaryota</taxon>
        <taxon>Metazoa</taxon>
        <taxon>Ecdysozoa</taxon>
        <taxon>Arthropoda</taxon>
        <taxon>Chelicerata</taxon>
        <taxon>Arachnida</taxon>
        <taxon>Araneae</taxon>
        <taxon>Araneomorphae</taxon>
        <taxon>Entelegynae</taxon>
        <taxon>Araneoidea</taxon>
        <taxon>Araneidae</taxon>
        <taxon>Caerostris</taxon>
    </lineage>
</organism>
<comment type="caution">
    <text evidence="1">The sequence shown here is derived from an EMBL/GenBank/DDBJ whole genome shotgun (WGS) entry which is preliminary data.</text>
</comment>
<gene>
    <name evidence="1" type="ORF">CDAR_19591</name>
</gene>
<evidence type="ECO:0000313" key="1">
    <source>
        <dbReference type="EMBL" id="GIY80307.1"/>
    </source>
</evidence>
<protein>
    <submittedName>
        <fullName evidence="1">Uncharacterized protein</fullName>
    </submittedName>
</protein>
<keyword evidence="2" id="KW-1185">Reference proteome</keyword>
<accession>A0AAV4WBW3</accession>
<dbReference type="AlphaFoldDB" id="A0AAV4WBW3"/>
<dbReference type="EMBL" id="BPLQ01014490">
    <property type="protein sequence ID" value="GIY80307.1"/>
    <property type="molecule type" value="Genomic_DNA"/>
</dbReference>